<dbReference type="PANTHER" id="PTHR14224:SF19">
    <property type="entry name" value="PRAME FAMILY MEMBER 11-RELATED"/>
    <property type="match status" value="1"/>
</dbReference>
<keyword evidence="3" id="KW-0677">Repeat</keyword>
<dbReference type="InterPro" id="IPR032675">
    <property type="entry name" value="LRR_dom_sf"/>
</dbReference>
<evidence type="ECO:0000256" key="4">
    <source>
        <dbReference type="SAM" id="MobiDB-lite"/>
    </source>
</evidence>
<dbReference type="Gene3D" id="3.80.10.10">
    <property type="entry name" value="Ribonuclease Inhibitor"/>
    <property type="match status" value="1"/>
</dbReference>
<evidence type="ECO:0000256" key="3">
    <source>
        <dbReference type="ARBA" id="ARBA00022737"/>
    </source>
</evidence>
<accession>A0ABN9ZQT4</accession>
<evidence type="ECO:0000256" key="2">
    <source>
        <dbReference type="ARBA" id="ARBA00022614"/>
    </source>
</evidence>
<dbReference type="Proteomes" id="UP001314169">
    <property type="component" value="Chromosome 2"/>
</dbReference>
<proteinExistence type="inferred from homology"/>
<comment type="similarity">
    <text evidence="1">Belongs to the PRAME family.</text>
</comment>
<keyword evidence="2" id="KW-0433">Leucine-rich repeat</keyword>
<name>A0ABN9ZQT4_PIPNA</name>
<protein>
    <submittedName>
        <fullName evidence="5">Uncharacterized protein</fullName>
    </submittedName>
</protein>
<sequence>MSIRTPPTLLQLAAESLLRDQALAIAALEYLPAELFPQLFIQAYHSRRHQVLKAMTQTWPFTVLPLGSLKRPPPVQVFKAVLDGLDLLLAQEVRPRRCKLRVLDLRFMDPNFWRMWCGDSTQKYSPIFPVTKHRSSPNKEHPLAPVEVFLDLDFNERNRDAFFMYVIQWAQQREGLVHLCCKTLRIAEVPFHRARKVLDVVQLECIQEVVLSCTWDLTTLGTFALYMGQMRNLQRLVVSYVHVLGEEEQDWEEEEDLDWEEEELDWEEELEREEEEEQDWKDDEEQDCEEEEREREEQELQISFSQFFSQMLSPLHLCELELDSPFFLRGRLDQMLRCLQSPLEKLTISCCRCLTHSDLTHLFQCPNFRQLKTLGLYSTSLADFSPEPLRALLEALAPTLQDLFLENCAMVNSQVEAILPVLSRCHQLRKFTITENRLSVATVEKLLRHTAGLRSLEYEYYPVPRECYTTLGTVHWDRLALVRAELKGILRELGQPRTIKLATDRGYNFYKVAFS</sequence>
<dbReference type="PIRSF" id="PIRSF038286">
    <property type="entry name" value="PRAME"/>
    <property type="match status" value="1"/>
</dbReference>
<keyword evidence="6" id="KW-1185">Reference proteome</keyword>
<evidence type="ECO:0000256" key="1">
    <source>
        <dbReference type="ARBA" id="ARBA00009608"/>
    </source>
</evidence>
<dbReference type="PANTHER" id="PTHR14224">
    <property type="entry name" value="SIMILAR TO PREFERENTIALLY EXPRESSED ANTIGEN IN MELANOMA-LIKE 3"/>
    <property type="match status" value="1"/>
</dbReference>
<dbReference type="InterPro" id="IPR026271">
    <property type="entry name" value="PRAME"/>
</dbReference>
<feature type="region of interest" description="Disordered" evidence="4">
    <location>
        <begin position="251"/>
        <end position="295"/>
    </location>
</feature>
<dbReference type="InterPro" id="IPR050694">
    <property type="entry name" value="LRRC14/PRAME"/>
</dbReference>
<evidence type="ECO:0000313" key="5">
    <source>
        <dbReference type="EMBL" id="CAK6440626.1"/>
    </source>
</evidence>
<organism evidence="5 6">
    <name type="scientific">Pipistrellus nathusii</name>
    <name type="common">Nathusius' pipistrelle</name>
    <dbReference type="NCBI Taxonomy" id="59473"/>
    <lineage>
        <taxon>Eukaryota</taxon>
        <taxon>Metazoa</taxon>
        <taxon>Chordata</taxon>
        <taxon>Craniata</taxon>
        <taxon>Vertebrata</taxon>
        <taxon>Euteleostomi</taxon>
        <taxon>Mammalia</taxon>
        <taxon>Eutheria</taxon>
        <taxon>Laurasiatheria</taxon>
        <taxon>Chiroptera</taxon>
        <taxon>Yangochiroptera</taxon>
        <taxon>Vespertilionidae</taxon>
        <taxon>Pipistrellus</taxon>
    </lineage>
</organism>
<gene>
    <name evidence="5" type="ORF">MPIPNATIZW_LOCUS8932</name>
</gene>
<dbReference type="SUPFAM" id="SSF52047">
    <property type="entry name" value="RNI-like"/>
    <property type="match status" value="1"/>
</dbReference>
<reference evidence="5" key="1">
    <citation type="submission" date="2023-12" db="EMBL/GenBank/DDBJ databases">
        <authorList>
            <person name="Brown T."/>
        </authorList>
    </citation>
    <scope>NUCLEOTIDE SEQUENCE</scope>
</reference>
<dbReference type="EMBL" id="OY882859">
    <property type="protein sequence ID" value="CAK6440626.1"/>
    <property type="molecule type" value="Genomic_DNA"/>
</dbReference>
<evidence type="ECO:0000313" key="6">
    <source>
        <dbReference type="Proteomes" id="UP001314169"/>
    </source>
</evidence>